<name>A0A382P740_9ZZZZ</name>
<sequence length="283" mass="32850">MFAGGVRSEVTIEEKAERMANFFAFEDISVFDVMTLHQGRQLHEHLRGISFSEANHLIRSGELSEAYKELQDLLVEGERELLLELAIEGKEQILANLSDEEINSFFSLLPKEKIRYLNDLSKLDPLFEKHGDLMMMIYSFKLSDEYMLRREFLYQSKEYRKFIHEGFDNILTKHGYPLVISIDAEADIKGMWTHIRQKGEIVEITRQGEGYVATKKVSTDDYVPQGEKTFFFDLDFNNCQIQFAQENFTNPFLVDCKVFEISEDRIVLSGPPGMGGFQLKRKL</sequence>
<dbReference type="AlphaFoldDB" id="A0A382P740"/>
<gene>
    <name evidence="1" type="ORF">METZ01_LOCUS322077</name>
</gene>
<protein>
    <submittedName>
        <fullName evidence="1">Uncharacterized protein</fullName>
    </submittedName>
</protein>
<dbReference type="EMBL" id="UINC01105353">
    <property type="protein sequence ID" value="SVC69223.1"/>
    <property type="molecule type" value="Genomic_DNA"/>
</dbReference>
<organism evidence="1">
    <name type="scientific">marine metagenome</name>
    <dbReference type="NCBI Taxonomy" id="408172"/>
    <lineage>
        <taxon>unclassified sequences</taxon>
        <taxon>metagenomes</taxon>
        <taxon>ecological metagenomes</taxon>
    </lineage>
</organism>
<evidence type="ECO:0000313" key="1">
    <source>
        <dbReference type="EMBL" id="SVC69223.1"/>
    </source>
</evidence>
<reference evidence="1" key="1">
    <citation type="submission" date="2018-05" db="EMBL/GenBank/DDBJ databases">
        <authorList>
            <person name="Lanie J.A."/>
            <person name="Ng W.-L."/>
            <person name="Kazmierczak K.M."/>
            <person name="Andrzejewski T.M."/>
            <person name="Davidsen T.M."/>
            <person name="Wayne K.J."/>
            <person name="Tettelin H."/>
            <person name="Glass J.I."/>
            <person name="Rusch D."/>
            <person name="Podicherti R."/>
            <person name="Tsui H.-C.T."/>
            <person name="Winkler M.E."/>
        </authorList>
    </citation>
    <scope>NUCLEOTIDE SEQUENCE</scope>
</reference>
<proteinExistence type="predicted"/>
<accession>A0A382P740</accession>